<comment type="similarity">
    <text evidence="2 8">Belongs to the methyltransferase superfamily. L-isoaspartyl/D-aspartyl protein methyltransferase family.</text>
</comment>
<dbReference type="SUPFAM" id="SSF53335">
    <property type="entry name" value="S-adenosyl-L-methionine-dependent methyltransferases"/>
    <property type="match status" value="1"/>
</dbReference>
<evidence type="ECO:0000256" key="2">
    <source>
        <dbReference type="ARBA" id="ARBA00005369"/>
    </source>
</evidence>
<evidence type="ECO:0000256" key="4">
    <source>
        <dbReference type="ARBA" id="ARBA00022603"/>
    </source>
</evidence>
<keyword evidence="4 8" id="KW-0489">Methyltransferase</keyword>
<evidence type="ECO:0000256" key="3">
    <source>
        <dbReference type="ARBA" id="ARBA00022490"/>
    </source>
</evidence>
<dbReference type="PROSITE" id="PS01279">
    <property type="entry name" value="PCMT"/>
    <property type="match status" value="1"/>
</dbReference>
<dbReference type="Pfam" id="PF01135">
    <property type="entry name" value="PCMT"/>
    <property type="match status" value="1"/>
</dbReference>
<keyword evidence="3" id="KW-0963">Cytoplasm</keyword>
<dbReference type="Proteomes" id="UP000887540">
    <property type="component" value="Unplaced"/>
</dbReference>
<keyword evidence="5 8" id="KW-0808">Transferase</keyword>
<dbReference type="NCBIfam" id="TIGR00080">
    <property type="entry name" value="pimt"/>
    <property type="match status" value="1"/>
</dbReference>
<keyword evidence="6 8" id="KW-0949">S-adenosyl-L-methionine</keyword>
<evidence type="ECO:0000256" key="1">
    <source>
        <dbReference type="ARBA" id="ARBA00004496"/>
    </source>
</evidence>
<evidence type="ECO:0000256" key="7">
    <source>
        <dbReference type="ARBA" id="ARBA00035815"/>
    </source>
</evidence>
<dbReference type="InterPro" id="IPR000682">
    <property type="entry name" value="PCMT"/>
</dbReference>
<dbReference type="InterPro" id="IPR029063">
    <property type="entry name" value="SAM-dependent_MTases_sf"/>
</dbReference>
<evidence type="ECO:0000313" key="9">
    <source>
        <dbReference type="Proteomes" id="UP000887540"/>
    </source>
</evidence>
<comment type="catalytic activity">
    <reaction evidence="7">
        <text>[protein]-L-isoaspartate + S-adenosyl-L-methionine = [protein]-L-isoaspartate alpha-methyl ester + S-adenosyl-L-homocysteine</text>
        <dbReference type="Rhea" id="RHEA:12705"/>
        <dbReference type="Rhea" id="RHEA-COMP:12143"/>
        <dbReference type="Rhea" id="RHEA-COMP:12144"/>
        <dbReference type="ChEBI" id="CHEBI:57856"/>
        <dbReference type="ChEBI" id="CHEBI:59789"/>
        <dbReference type="ChEBI" id="CHEBI:90596"/>
        <dbReference type="ChEBI" id="CHEBI:90598"/>
        <dbReference type="EC" id="2.1.1.77"/>
    </reaction>
    <physiologicalReaction direction="left-to-right" evidence="7">
        <dbReference type="Rhea" id="RHEA:12706"/>
    </physiologicalReaction>
</comment>
<evidence type="ECO:0000313" key="10">
    <source>
        <dbReference type="WBParaSite" id="ACRNAN_scaffold4106.g6783.t1"/>
    </source>
</evidence>
<protein>
    <recommendedName>
        <fullName evidence="8">Protein-L-isoaspartate O-methyltransferase</fullName>
        <ecNumber evidence="8">2.1.1.77</ecNumber>
    </recommendedName>
</protein>
<evidence type="ECO:0000256" key="6">
    <source>
        <dbReference type="ARBA" id="ARBA00022691"/>
    </source>
</evidence>
<reference evidence="10" key="1">
    <citation type="submission" date="2022-11" db="UniProtKB">
        <authorList>
            <consortium name="WormBaseParasite"/>
        </authorList>
    </citation>
    <scope>IDENTIFICATION</scope>
</reference>
<dbReference type="FunFam" id="3.40.50.150:FF:000027">
    <property type="entry name" value="Protein-L-isoaspartate O-methyltransferase"/>
    <property type="match status" value="1"/>
</dbReference>
<evidence type="ECO:0000256" key="8">
    <source>
        <dbReference type="RuleBase" id="RU003802"/>
    </source>
</evidence>
<evidence type="ECO:0000256" key="5">
    <source>
        <dbReference type="ARBA" id="ARBA00022679"/>
    </source>
</evidence>
<dbReference type="GO" id="GO:0004719">
    <property type="term" value="F:protein-L-isoaspartate (D-aspartate) O-methyltransferase activity"/>
    <property type="evidence" value="ECO:0007669"/>
    <property type="project" value="UniProtKB-UniRule"/>
</dbReference>
<dbReference type="Gene3D" id="3.40.50.150">
    <property type="entry name" value="Vaccinia Virus protein VP39"/>
    <property type="match status" value="1"/>
</dbReference>
<dbReference type="PANTHER" id="PTHR11579:SF0">
    <property type="entry name" value="PROTEIN-L-ISOASPARTATE(D-ASPARTATE) O-METHYLTRANSFERASE"/>
    <property type="match status" value="1"/>
</dbReference>
<name>A0A914DU05_9BILA</name>
<dbReference type="GO" id="GO:0032259">
    <property type="term" value="P:methylation"/>
    <property type="evidence" value="ECO:0007669"/>
    <property type="project" value="UniProtKB-KW"/>
</dbReference>
<dbReference type="WBParaSite" id="ACRNAN_scaffold4106.g6783.t1">
    <property type="protein sequence ID" value="ACRNAN_scaffold4106.g6783.t1"/>
    <property type="gene ID" value="ACRNAN_scaffold4106.g6783"/>
</dbReference>
<dbReference type="PANTHER" id="PTHR11579">
    <property type="entry name" value="PROTEIN-L-ISOASPARTATE O-METHYLTRANSFERASE"/>
    <property type="match status" value="1"/>
</dbReference>
<proteinExistence type="inferred from homology"/>
<organism evidence="9 10">
    <name type="scientific">Acrobeloides nanus</name>
    <dbReference type="NCBI Taxonomy" id="290746"/>
    <lineage>
        <taxon>Eukaryota</taxon>
        <taxon>Metazoa</taxon>
        <taxon>Ecdysozoa</taxon>
        <taxon>Nematoda</taxon>
        <taxon>Chromadorea</taxon>
        <taxon>Rhabditida</taxon>
        <taxon>Tylenchina</taxon>
        <taxon>Cephalobomorpha</taxon>
        <taxon>Cephaloboidea</taxon>
        <taxon>Cephalobidae</taxon>
        <taxon>Acrobeloides</taxon>
    </lineage>
</organism>
<dbReference type="AlphaFoldDB" id="A0A914DU05"/>
<comment type="subcellular location">
    <subcellularLocation>
        <location evidence="1">Cytoplasm</location>
    </subcellularLocation>
</comment>
<keyword evidence="9" id="KW-1185">Reference proteome</keyword>
<sequence>MAFGWRASGSTNAELVDNLNRQGLFKSERIKEAMLAVDRGDFAPANPYMDAPISIGYSATISAPHMHATALHYLEDVIKNDSRILDVGSGSGYLVACFAKMIGPKGKVVGIEHIPQLVQLSINNLKKNHASLLENGVVKIIEGDGRLGYEQDAPYDAIHVGAAAPEIPSKLLDQLAVGGRMVIPVGRDNQEFLQIDKISEDKLVKKRLMGVIYVPLTSKEEQIGHRRIQYV</sequence>
<dbReference type="GO" id="GO:0005737">
    <property type="term" value="C:cytoplasm"/>
    <property type="evidence" value="ECO:0007669"/>
    <property type="project" value="UniProtKB-SubCell"/>
</dbReference>
<accession>A0A914DU05</accession>
<dbReference type="CDD" id="cd02440">
    <property type="entry name" value="AdoMet_MTases"/>
    <property type="match status" value="1"/>
</dbReference>
<dbReference type="EC" id="2.1.1.77" evidence="8"/>